<dbReference type="Proteomes" id="UP000515158">
    <property type="component" value="Unplaced"/>
</dbReference>
<dbReference type="InParanoid" id="A0A6P8ZH58"/>
<reference evidence="4" key="1">
    <citation type="journal article" date="2014" name="Science">
        <title>Phylogenomics resolves the timing and pattern of insect evolution.</title>
        <authorList>
            <person name="Misof B."/>
            <person name="Liu S."/>
            <person name="Meusemann K."/>
            <person name="Peters R.S."/>
            <person name="Donath A."/>
            <person name="Mayer C."/>
            <person name="Frandsen P.B."/>
            <person name="Ware J."/>
            <person name="Flouri T."/>
            <person name="Beutel R.G."/>
            <person name="Niehuis O."/>
            <person name="Petersen M."/>
            <person name="Izquierdo-Carrasco F."/>
            <person name="Wappler T."/>
            <person name="Rust J."/>
            <person name="Aberer A.J."/>
            <person name="Aspock U."/>
            <person name="Aspock H."/>
            <person name="Bartel D."/>
            <person name="Blanke A."/>
            <person name="Berger S."/>
            <person name="Bohm A."/>
            <person name="Buckley T.R."/>
            <person name="Calcott B."/>
            <person name="Chen J."/>
            <person name="Friedrich F."/>
            <person name="Fukui M."/>
            <person name="Fujita M."/>
            <person name="Greve C."/>
            <person name="Grobe P."/>
            <person name="Gu S."/>
            <person name="Huang Y."/>
            <person name="Jermiin L.S."/>
            <person name="Kawahara A.Y."/>
            <person name="Krogmann L."/>
            <person name="Kubiak M."/>
            <person name="Lanfear R."/>
            <person name="Letsch H."/>
            <person name="Li Y."/>
            <person name="Li Z."/>
            <person name="Li J."/>
            <person name="Lu H."/>
            <person name="Machida R."/>
            <person name="Mashimo Y."/>
            <person name="Kapli P."/>
            <person name="McKenna D.D."/>
            <person name="Meng G."/>
            <person name="Nakagaki Y."/>
            <person name="Navarrete-Heredia J.L."/>
            <person name="Ott M."/>
            <person name="Ou Y."/>
            <person name="Pass G."/>
            <person name="Podsiadlowski L."/>
            <person name="Pohl H."/>
            <person name="von Reumont B.M."/>
            <person name="Schutte K."/>
            <person name="Sekiya K."/>
            <person name="Shimizu S."/>
            <person name="Slipinski A."/>
            <person name="Stamatakis A."/>
            <person name="Song W."/>
            <person name="Su X."/>
            <person name="Szucsich N.U."/>
            <person name="Tan M."/>
            <person name="Tan X."/>
            <person name="Tang M."/>
            <person name="Tang J."/>
            <person name="Timelthaler G."/>
            <person name="Tomizuka S."/>
            <person name="Trautwein M."/>
            <person name="Tong X."/>
            <person name="Uchifune T."/>
            <person name="Walzl M.G."/>
            <person name="Wiegmann B.M."/>
            <person name="Wilbrandt J."/>
            <person name="Wipfler B."/>
            <person name="Wong T.K."/>
            <person name="Wu Q."/>
            <person name="Wu G."/>
            <person name="Xie Y."/>
            <person name="Yang S."/>
            <person name="Yang Q."/>
            <person name="Yeates D.K."/>
            <person name="Yoshizawa K."/>
            <person name="Zhang Q."/>
            <person name="Zhang R."/>
            <person name="Zhang W."/>
            <person name="Zhang Y."/>
            <person name="Zhao J."/>
            <person name="Zhou C."/>
            <person name="Zhou L."/>
            <person name="Ziesmann T."/>
            <person name="Zou S."/>
            <person name="Li Y."/>
            <person name="Xu X."/>
            <person name="Zhang Y."/>
            <person name="Yang H."/>
            <person name="Wang J."/>
            <person name="Wang J."/>
            <person name="Kjer K.M."/>
            <person name="Zhou X."/>
        </authorList>
    </citation>
    <scope>NUCLEOTIDE SEQUENCE</scope>
</reference>
<reference evidence="4" key="2">
    <citation type="journal article" date="2018" name="Proc. Natl. Acad. Sci. U.S.A.">
        <title>Phylogenomics and the evolution of hemipteroid insects.</title>
        <authorList>
            <person name="Johnson K.P."/>
            <person name="Dietrich C.H."/>
            <person name="Friedrich F."/>
            <person name="Beutel R.G."/>
            <person name="Wipfler B."/>
            <person name="Peters R.S."/>
            <person name="Allen J.M."/>
            <person name="Petersen M."/>
            <person name="Donath A."/>
            <person name="Walden K.K."/>
            <person name="Kozlov A.M."/>
            <person name="Podsiadlowski L."/>
            <person name="Mayer C."/>
            <person name="Meusemann K."/>
            <person name="Vasilikopoulos A."/>
            <person name="Waterhouse R.M."/>
            <person name="Cameron S.L."/>
            <person name="Weirauch C."/>
            <person name="Swanson D.R."/>
            <person name="Percy D.M."/>
            <person name="Hardy N.B."/>
            <person name="Terry I."/>
            <person name="Liu S."/>
            <person name="Zhou X."/>
            <person name="Misof B."/>
            <person name="Robertson H.M."/>
            <person name="Yoshizawa K."/>
        </authorList>
    </citation>
    <scope>NUCLEOTIDE SEQUENCE</scope>
</reference>
<protein>
    <submittedName>
        <fullName evidence="4">Phosphatidylinositol phosphatase PTPRQ-like</fullName>
    </submittedName>
</protein>
<dbReference type="InterPro" id="IPR050991">
    <property type="entry name" value="ECM_Regulatory_Proteins"/>
</dbReference>
<proteinExistence type="predicted"/>
<evidence type="ECO:0000313" key="3">
    <source>
        <dbReference type="Proteomes" id="UP000515158"/>
    </source>
</evidence>
<dbReference type="SUPFAM" id="SSF49265">
    <property type="entry name" value="Fibronectin type III"/>
    <property type="match status" value="3"/>
</dbReference>
<sequence length="587" mass="63949">MYQSFCSASPTNRTLLKSIQTNLTCSCAAGFEGIACGKVCSPGRYGANCTEPCGQCSGQKVCDPFTGICPQGCSTGYVPPHCHQPMSHLIGGVNTSAVTDSSFTGHISLDPMLMAGTGSVHFYELHYKEEQKLVWTPGCLGQLNGSETYDCSVDGLRPNTSYHVRVLLLDTKMEGFSNVGHISVRTEGERQLSDVVVSDITATSLRVSWTSPGPPNGEFFVMYQCEALLGCPSESCEHAKGTLIVRSQTVVLFDLVPFASYLIMVSRDGESETIGATTLTKVPDAVVSDLQTALVTNETAVVRWRPPLVCALLNGPANNFRWQLLPAVPLGALTPVPERSGSTNNMVLMLRDLESLKAYELRVSIVNAVGNSNKWATLLFNTTNTVPDAPRELAVYRLNATTLWTHWKVPAIPRGVIRHYVVTVLDARSERKDVVSPTSVCPAWPDLVCHQVGGLKPHTEYNVVVQAVNDLGDGLGAPSAVKRATEIGVPQAPKNLLLLETHPRSLVIQWQLPDFINADLSHFEVLVTPLRDEAGRPRREEIEVTEEKPVYVHTITKLKPNTTYKIAVRCGWNGQEAYLRSTSTAAE</sequence>
<dbReference type="SMART" id="SM00060">
    <property type="entry name" value="FN3"/>
    <property type="match status" value="5"/>
</dbReference>
<evidence type="ECO:0000313" key="4">
    <source>
        <dbReference type="RefSeq" id="XP_034231279.1"/>
    </source>
</evidence>
<dbReference type="Gene3D" id="2.170.300.10">
    <property type="entry name" value="Tie2 ligand-binding domain superfamily"/>
    <property type="match status" value="1"/>
</dbReference>
<evidence type="ECO:0000259" key="2">
    <source>
        <dbReference type="PROSITE" id="PS50853"/>
    </source>
</evidence>
<dbReference type="RefSeq" id="XP_034231279.1">
    <property type="nucleotide sequence ID" value="XM_034375388.1"/>
</dbReference>
<organism evidence="4">
    <name type="scientific">Thrips palmi</name>
    <name type="common">Melon thrips</name>
    <dbReference type="NCBI Taxonomy" id="161013"/>
    <lineage>
        <taxon>Eukaryota</taxon>
        <taxon>Metazoa</taxon>
        <taxon>Ecdysozoa</taxon>
        <taxon>Arthropoda</taxon>
        <taxon>Hexapoda</taxon>
        <taxon>Insecta</taxon>
        <taxon>Pterygota</taxon>
        <taxon>Neoptera</taxon>
        <taxon>Paraneoptera</taxon>
        <taxon>Thysanoptera</taxon>
        <taxon>Terebrantia</taxon>
        <taxon>Thripoidea</taxon>
        <taxon>Thripidae</taxon>
        <taxon>Thrips</taxon>
    </lineage>
</organism>
<feature type="domain" description="Fibronectin type-III" evidence="2">
    <location>
        <begin position="493"/>
        <end position="587"/>
    </location>
</feature>
<name>A0A6P8ZH58_THRPL</name>
<feature type="domain" description="Fibronectin type-III" evidence="2">
    <location>
        <begin position="389"/>
        <end position="492"/>
    </location>
</feature>
<dbReference type="AlphaFoldDB" id="A0A6P8ZH58"/>
<dbReference type="Gene3D" id="2.60.40.10">
    <property type="entry name" value="Immunoglobulins"/>
    <property type="match status" value="5"/>
</dbReference>
<evidence type="ECO:0000256" key="1">
    <source>
        <dbReference type="ARBA" id="ARBA00022737"/>
    </source>
</evidence>
<dbReference type="PANTHER" id="PTHR46708:SF2">
    <property type="entry name" value="FIBRONECTIN TYPE-III DOMAIN-CONTAINING PROTEIN"/>
    <property type="match status" value="1"/>
</dbReference>
<dbReference type="PROSITE" id="PS50853">
    <property type="entry name" value="FN3"/>
    <property type="match status" value="4"/>
</dbReference>
<dbReference type="CDD" id="cd00063">
    <property type="entry name" value="FN3"/>
    <property type="match status" value="5"/>
</dbReference>
<dbReference type="InterPro" id="IPR003961">
    <property type="entry name" value="FN3_dom"/>
</dbReference>
<feature type="domain" description="Fibronectin type-III" evidence="2">
    <location>
        <begin position="89"/>
        <end position="189"/>
    </location>
</feature>
<dbReference type="KEGG" id="tpal:117639574"/>
<keyword evidence="3" id="KW-1185">Reference proteome</keyword>
<dbReference type="GeneID" id="117639574"/>
<dbReference type="InterPro" id="IPR036116">
    <property type="entry name" value="FN3_sf"/>
</dbReference>
<feature type="domain" description="Fibronectin type-III" evidence="2">
    <location>
        <begin position="286"/>
        <end position="388"/>
    </location>
</feature>
<dbReference type="OrthoDB" id="114660at2759"/>
<reference evidence="4" key="3">
    <citation type="submission" date="2025-08" db="UniProtKB">
        <authorList>
            <consortium name="RefSeq"/>
        </authorList>
    </citation>
    <scope>IDENTIFICATION</scope>
</reference>
<gene>
    <name evidence="4" type="primary">LOC117639574</name>
</gene>
<dbReference type="Pfam" id="PF00041">
    <property type="entry name" value="fn3"/>
    <property type="match status" value="3"/>
</dbReference>
<dbReference type="InterPro" id="IPR013783">
    <property type="entry name" value="Ig-like_fold"/>
</dbReference>
<keyword evidence="1" id="KW-0677">Repeat</keyword>
<accession>A0A6P8ZH58</accession>
<dbReference type="PANTHER" id="PTHR46708">
    <property type="entry name" value="TENASCIN"/>
    <property type="match status" value="1"/>
</dbReference>